<dbReference type="InterPro" id="IPR011993">
    <property type="entry name" value="PH-like_dom_sf"/>
</dbReference>
<dbReference type="PANTHER" id="PTHR15832:SF2">
    <property type="entry name" value="SH2 DOMAIN-CONTAINING PROTEIN"/>
    <property type="match status" value="1"/>
</dbReference>
<keyword evidence="5" id="KW-1185">Reference proteome</keyword>
<dbReference type="InterPro" id="IPR006020">
    <property type="entry name" value="PTB/PI_dom"/>
</dbReference>
<name>A0A0N4ZBF1_PARTI</name>
<dbReference type="WBParaSite" id="PTRK_0000486300.1">
    <property type="protein sequence ID" value="PTRK_0000486300.1"/>
    <property type="gene ID" value="PTRK_0000486300"/>
</dbReference>
<feature type="domain" description="SH2" evidence="4">
    <location>
        <begin position="368"/>
        <end position="451"/>
    </location>
</feature>
<accession>A0A0N4ZBF1</accession>
<reference evidence="6" key="1">
    <citation type="submission" date="2017-02" db="UniProtKB">
        <authorList>
            <consortium name="WormBaseParasite"/>
        </authorList>
    </citation>
    <scope>IDENTIFICATION</scope>
</reference>
<protein>
    <submittedName>
        <fullName evidence="6">SH2 domain-containing protein</fullName>
    </submittedName>
</protein>
<evidence type="ECO:0000313" key="6">
    <source>
        <dbReference type="WBParaSite" id="PTRK_0000486300.1"/>
    </source>
</evidence>
<dbReference type="Gene3D" id="3.30.505.10">
    <property type="entry name" value="SH2 domain"/>
    <property type="match status" value="1"/>
</dbReference>
<dbReference type="AlphaFoldDB" id="A0A0N4ZBF1"/>
<dbReference type="Pfam" id="PF00640">
    <property type="entry name" value="PID"/>
    <property type="match status" value="1"/>
</dbReference>
<dbReference type="SMART" id="SM00252">
    <property type="entry name" value="SH2"/>
    <property type="match status" value="1"/>
</dbReference>
<dbReference type="InterPro" id="IPR000980">
    <property type="entry name" value="SH2"/>
</dbReference>
<dbReference type="Gene3D" id="2.30.29.30">
    <property type="entry name" value="Pleckstrin-homology domain (PH domain)/Phosphotyrosine-binding domain (PTB)"/>
    <property type="match status" value="1"/>
</dbReference>
<dbReference type="PANTHER" id="PTHR15832">
    <property type="entry name" value="SHC (SRC HOMOLOGY DOMAIN C-TERMINAL) ADAPTOR HOMOLOG"/>
    <property type="match status" value="1"/>
</dbReference>
<dbReference type="CDD" id="cd00173">
    <property type="entry name" value="SH2"/>
    <property type="match status" value="1"/>
</dbReference>
<evidence type="ECO:0000256" key="2">
    <source>
        <dbReference type="PROSITE-ProRule" id="PRU00191"/>
    </source>
</evidence>
<evidence type="ECO:0000259" key="4">
    <source>
        <dbReference type="PROSITE" id="PS50001"/>
    </source>
</evidence>
<organism evidence="5 6">
    <name type="scientific">Parastrongyloides trichosuri</name>
    <name type="common">Possum-specific nematode worm</name>
    <dbReference type="NCBI Taxonomy" id="131310"/>
    <lineage>
        <taxon>Eukaryota</taxon>
        <taxon>Metazoa</taxon>
        <taxon>Ecdysozoa</taxon>
        <taxon>Nematoda</taxon>
        <taxon>Chromadorea</taxon>
        <taxon>Rhabditida</taxon>
        <taxon>Tylenchina</taxon>
        <taxon>Panagrolaimomorpha</taxon>
        <taxon>Strongyloidoidea</taxon>
        <taxon>Strongyloididae</taxon>
        <taxon>Parastrongyloides</taxon>
    </lineage>
</organism>
<dbReference type="SUPFAM" id="SSF55550">
    <property type="entry name" value="SH2 domain"/>
    <property type="match status" value="1"/>
</dbReference>
<evidence type="ECO:0000259" key="3">
    <source>
        <dbReference type="PROSITE" id="PS01179"/>
    </source>
</evidence>
<dbReference type="Pfam" id="PF00017">
    <property type="entry name" value="SH2"/>
    <property type="match status" value="1"/>
</dbReference>
<proteinExistence type="predicted"/>
<dbReference type="Proteomes" id="UP000038045">
    <property type="component" value="Unplaced"/>
</dbReference>
<dbReference type="PROSITE" id="PS01179">
    <property type="entry name" value="PID"/>
    <property type="match status" value="1"/>
</dbReference>
<evidence type="ECO:0000256" key="1">
    <source>
        <dbReference type="ARBA" id="ARBA00022999"/>
    </source>
</evidence>
<sequence>MRGSSYTLNYSIEWLGSFPISKANLENVSKKLDNFTLSHNNDSLPVQLTISLLGVKVTKASDYKVMALQHSLRRICCVVGRPEILQVAYITRETHDRKHRRVCHVFQTNTVEQALEIESILSKAFQAIALFNSQLPQYNKSNDEQMNHPYTSAPRCNINLNPALEETILSANGDVTAATLFKQPYSYSHSRSSRCTISQGQVNFDQIKDNKYTPTTGVKNFDTPVNSIKSQRQLSTVKLISKLFGVNSSSNHHVPNNIEKLTGEDCETPLRPPILKRKPNKRLFSTIARSISGTKKSKSSNVNEVMAAFYSRNNICNKKIDEEKEASSYDPYNQEPEELGEMEYSEKIDEMVYPVTKYLDERLRATRYFVINRSKKTIEKALQTKGTGAFLITYSSSVKHCLTISVHTGSLNDGISSIVRHYVIIRNENGFKIRGSLKYHDTIPTLVTYHSIDKEILPVTLQFHDWPDELLKNGSPKKNKSINSTPVSCTKQSETYDTYKSFKITKSCLKPVPI</sequence>
<dbReference type="PROSITE" id="PS50001">
    <property type="entry name" value="SH2"/>
    <property type="match status" value="1"/>
</dbReference>
<dbReference type="SUPFAM" id="SSF50729">
    <property type="entry name" value="PH domain-like"/>
    <property type="match status" value="1"/>
</dbReference>
<feature type="domain" description="PID" evidence="3">
    <location>
        <begin position="10"/>
        <end position="126"/>
    </location>
</feature>
<dbReference type="InterPro" id="IPR036860">
    <property type="entry name" value="SH2_dom_sf"/>
</dbReference>
<keyword evidence="1 2" id="KW-0727">SH2 domain</keyword>
<evidence type="ECO:0000313" key="5">
    <source>
        <dbReference type="Proteomes" id="UP000038045"/>
    </source>
</evidence>